<evidence type="ECO:0000313" key="1">
    <source>
        <dbReference type="Ensembl" id="ENSCABP00000000589.1"/>
    </source>
</evidence>
<proteinExistence type="predicted"/>
<organism evidence="1 2">
    <name type="scientific">Chelonoidis abingdonii</name>
    <name type="common">Abingdon island giant tortoise</name>
    <name type="synonym">Testudo abingdonii</name>
    <dbReference type="NCBI Taxonomy" id="106734"/>
    <lineage>
        <taxon>Eukaryota</taxon>
        <taxon>Metazoa</taxon>
        <taxon>Chordata</taxon>
        <taxon>Craniata</taxon>
        <taxon>Vertebrata</taxon>
        <taxon>Euteleostomi</taxon>
        <taxon>Archelosauria</taxon>
        <taxon>Testudinata</taxon>
        <taxon>Testudines</taxon>
        <taxon>Cryptodira</taxon>
        <taxon>Durocryptodira</taxon>
        <taxon>Testudinoidea</taxon>
        <taxon>Testudinidae</taxon>
        <taxon>Chelonoidis</taxon>
    </lineage>
</organism>
<accession>A0A8C0FX92</accession>
<reference evidence="1" key="2">
    <citation type="submission" date="2025-09" db="UniProtKB">
        <authorList>
            <consortium name="Ensembl"/>
        </authorList>
    </citation>
    <scope>IDENTIFICATION</scope>
</reference>
<protein>
    <submittedName>
        <fullName evidence="1">Uncharacterized protein</fullName>
    </submittedName>
</protein>
<name>A0A8C0FX92_CHEAB</name>
<reference evidence="1" key="1">
    <citation type="submission" date="2025-08" db="UniProtKB">
        <authorList>
            <consortium name="Ensembl"/>
        </authorList>
    </citation>
    <scope>IDENTIFICATION</scope>
</reference>
<dbReference type="Ensembl" id="ENSCABT00000000648.1">
    <property type="protein sequence ID" value="ENSCABP00000000589.1"/>
    <property type="gene ID" value="ENSCABG00000000530.1"/>
</dbReference>
<dbReference type="Proteomes" id="UP000694404">
    <property type="component" value="Unplaced"/>
</dbReference>
<dbReference type="AlphaFoldDB" id="A0A8C0FX92"/>
<evidence type="ECO:0000313" key="2">
    <source>
        <dbReference type="Proteomes" id="UP000694404"/>
    </source>
</evidence>
<sequence length="174" mass="18613">MDRDERVLESLGDFVSGPLVTWVSVVGRGELCLSGEGWEPCPGQSSVSLSPHIPPFSVPPPQTLPTLCRLSSPHTRLCTCPLVLSLLFSPAPPLSLCTLSSPPCAAPYPLLLQCERKAEIIERIQGLDIETQTASPHPSGPLRSFLCCPPLSLPPSTVPWTFPTPTPSCSSHPI</sequence>
<keyword evidence="2" id="KW-1185">Reference proteome</keyword>